<name>A0A8I2YXI7_9AGAM</name>
<dbReference type="OrthoDB" id="2575061at2759"/>
<keyword evidence="1" id="KW-0472">Membrane</keyword>
<dbReference type="AlphaFoldDB" id="A0A8I2YXI7"/>
<keyword evidence="1" id="KW-0812">Transmembrane</keyword>
<keyword evidence="1" id="KW-1133">Transmembrane helix</keyword>
<proteinExistence type="predicted"/>
<keyword evidence="3" id="KW-1185">Reference proteome</keyword>
<feature type="transmembrane region" description="Helical" evidence="1">
    <location>
        <begin position="93"/>
        <end position="112"/>
    </location>
</feature>
<evidence type="ECO:0000256" key="1">
    <source>
        <dbReference type="SAM" id="Phobius"/>
    </source>
</evidence>
<gene>
    <name evidence="2" type="ORF">JVT61DRAFT_10533</name>
</gene>
<accession>A0A8I2YXI7</accession>
<sequence length="222" mass="24934">MQYIRYSAYFGEHGGLRDGLAETFWFYSLNLPTIVLLLPRAGLYPALLLSFSSLNPEYVSMIEAGFNGRDLTFFRPSDGTLTDYAHSVLFTNAAWTAWCALILFISWIGLWISSGQGCTGLCGSCHRWEEEDHVKTMSICSDGAIEDVDALPWTWRTCTRLRIQEAFDFCLTVKPPVRWSMITPKKEEAERSELPGVQILPTFEVEQVLAAVGLHLVPVPAC</sequence>
<dbReference type="Proteomes" id="UP000683000">
    <property type="component" value="Unassembled WGS sequence"/>
</dbReference>
<reference evidence="2" key="1">
    <citation type="submission" date="2021-03" db="EMBL/GenBank/DDBJ databases">
        <title>Evolutionary innovations through gain and loss of genes in the ectomycorrhizal Boletales.</title>
        <authorList>
            <person name="Wu G."/>
            <person name="Miyauchi S."/>
            <person name="Morin E."/>
            <person name="Yang Z.-L."/>
            <person name="Xu J."/>
            <person name="Martin F.M."/>
        </authorList>
    </citation>
    <scope>NUCLEOTIDE SEQUENCE</scope>
    <source>
        <strain evidence="2">BR01</strain>
    </source>
</reference>
<evidence type="ECO:0000313" key="3">
    <source>
        <dbReference type="Proteomes" id="UP000683000"/>
    </source>
</evidence>
<protein>
    <submittedName>
        <fullName evidence="2">Uncharacterized protein</fullName>
    </submittedName>
</protein>
<dbReference type="EMBL" id="JAGFBS010000004">
    <property type="protein sequence ID" value="KAG6379965.1"/>
    <property type="molecule type" value="Genomic_DNA"/>
</dbReference>
<comment type="caution">
    <text evidence="2">The sequence shown here is derived from an EMBL/GenBank/DDBJ whole genome shotgun (WGS) entry which is preliminary data.</text>
</comment>
<organism evidence="2 3">
    <name type="scientific">Boletus reticuloceps</name>
    <dbReference type="NCBI Taxonomy" id="495285"/>
    <lineage>
        <taxon>Eukaryota</taxon>
        <taxon>Fungi</taxon>
        <taxon>Dikarya</taxon>
        <taxon>Basidiomycota</taxon>
        <taxon>Agaricomycotina</taxon>
        <taxon>Agaricomycetes</taxon>
        <taxon>Agaricomycetidae</taxon>
        <taxon>Boletales</taxon>
        <taxon>Boletineae</taxon>
        <taxon>Boletaceae</taxon>
        <taxon>Boletoideae</taxon>
        <taxon>Boletus</taxon>
    </lineage>
</organism>
<feature type="transmembrane region" description="Helical" evidence="1">
    <location>
        <begin position="24"/>
        <end position="43"/>
    </location>
</feature>
<evidence type="ECO:0000313" key="2">
    <source>
        <dbReference type="EMBL" id="KAG6379965.1"/>
    </source>
</evidence>